<evidence type="ECO:0000313" key="3">
    <source>
        <dbReference type="Proteomes" id="UP000887013"/>
    </source>
</evidence>
<gene>
    <name evidence="2" type="ORF">NPIL_64171</name>
</gene>
<comment type="caution">
    <text evidence="2">The sequence shown here is derived from an EMBL/GenBank/DDBJ whole genome shotgun (WGS) entry which is preliminary data.</text>
</comment>
<keyword evidence="1" id="KW-0812">Transmembrane</keyword>
<proteinExistence type="predicted"/>
<evidence type="ECO:0000256" key="1">
    <source>
        <dbReference type="SAM" id="Phobius"/>
    </source>
</evidence>
<dbReference type="AlphaFoldDB" id="A0A8X6TV93"/>
<sequence length="79" mass="9061">MLYIPLPLTIALTSYTTSAISLRFLLPLSAPGKRSRKTLFQQIPFNHTHAAWMAFFIAGQFRGRRCFRFAWTVVVVITD</sequence>
<keyword evidence="3" id="KW-1185">Reference proteome</keyword>
<dbReference type="EMBL" id="BMAW01065336">
    <property type="protein sequence ID" value="GFT49981.1"/>
    <property type="molecule type" value="Genomic_DNA"/>
</dbReference>
<keyword evidence="1" id="KW-0472">Membrane</keyword>
<accession>A0A8X6TV93</accession>
<evidence type="ECO:0000313" key="2">
    <source>
        <dbReference type="EMBL" id="GFT49981.1"/>
    </source>
</evidence>
<dbReference type="Proteomes" id="UP000887013">
    <property type="component" value="Unassembled WGS sequence"/>
</dbReference>
<protein>
    <submittedName>
        <fullName evidence="2">Uncharacterized protein</fullName>
    </submittedName>
</protein>
<reference evidence="2" key="1">
    <citation type="submission" date="2020-08" db="EMBL/GenBank/DDBJ databases">
        <title>Multicomponent nature underlies the extraordinary mechanical properties of spider dragline silk.</title>
        <authorList>
            <person name="Kono N."/>
            <person name="Nakamura H."/>
            <person name="Mori M."/>
            <person name="Yoshida Y."/>
            <person name="Ohtoshi R."/>
            <person name="Malay A.D."/>
            <person name="Moran D.A.P."/>
            <person name="Tomita M."/>
            <person name="Numata K."/>
            <person name="Arakawa K."/>
        </authorList>
    </citation>
    <scope>NUCLEOTIDE SEQUENCE</scope>
</reference>
<feature type="transmembrane region" description="Helical" evidence="1">
    <location>
        <begin position="6"/>
        <end position="26"/>
    </location>
</feature>
<keyword evidence="1" id="KW-1133">Transmembrane helix</keyword>
<name>A0A8X6TV93_NEPPI</name>
<organism evidence="2 3">
    <name type="scientific">Nephila pilipes</name>
    <name type="common">Giant wood spider</name>
    <name type="synonym">Nephila maculata</name>
    <dbReference type="NCBI Taxonomy" id="299642"/>
    <lineage>
        <taxon>Eukaryota</taxon>
        <taxon>Metazoa</taxon>
        <taxon>Ecdysozoa</taxon>
        <taxon>Arthropoda</taxon>
        <taxon>Chelicerata</taxon>
        <taxon>Arachnida</taxon>
        <taxon>Araneae</taxon>
        <taxon>Araneomorphae</taxon>
        <taxon>Entelegynae</taxon>
        <taxon>Araneoidea</taxon>
        <taxon>Nephilidae</taxon>
        <taxon>Nephila</taxon>
    </lineage>
</organism>